<evidence type="ECO:0000313" key="2">
    <source>
        <dbReference type="Proteomes" id="UP000754495"/>
    </source>
</evidence>
<accession>A0ABX0SMY6</accession>
<evidence type="ECO:0000313" key="1">
    <source>
        <dbReference type="EMBL" id="NIH77970.1"/>
    </source>
</evidence>
<keyword evidence="2" id="KW-1185">Reference proteome</keyword>
<gene>
    <name evidence="1" type="ORF">FHX46_000500</name>
</gene>
<comment type="caution">
    <text evidence="1">The sequence shown here is derived from an EMBL/GenBank/DDBJ whole genome shotgun (WGS) entry which is preliminary data.</text>
</comment>
<name>A0ABX0SMY6_9PSEU</name>
<dbReference type="EMBL" id="JAANOU010000001">
    <property type="protein sequence ID" value="NIH77970.1"/>
    <property type="molecule type" value="Genomic_DNA"/>
</dbReference>
<proteinExistence type="predicted"/>
<organism evidence="1 2">
    <name type="scientific">Amycolatopsis viridis</name>
    <dbReference type="NCBI Taxonomy" id="185678"/>
    <lineage>
        <taxon>Bacteria</taxon>
        <taxon>Bacillati</taxon>
        <taxon>Actinomycetota</taxon>
        <taxon>Actinomycetes</taxon>
        <taxon>Pseudonocardiales</taxon>
        <taxon>Pseudonocardiaceae</taxon>
        <taxon>Amycolatopsis</taxon>
    </lineage>
</organism>
<protein>
    <submittedName>
        <fullName evidence="1">Uncharacterized protein</fullName>
    </submittedName>
</protein>
<reference evidence="1 2" key="1">
    <citation type="submission" date="2020-03" db="EMBL/GenBank/DDBJ databases">
        <title>Sequencing the genomes of 1000 actinobacteria strains.</title>
        <authorList>
            <person name="Klenk H.-P."/>
        </authorList>
    </citation>
    <scope>NUCLEOTIDE SEQUENCE [LARGE SCALE GENOMIC DNA]</scope>
    <source>
        <strain evidence="1 2">DSM 45668</strain>
    </source>
</reference>
<sequence>MRWTQVGGALWWRRWSAPHYAAHLWMALPWLGVSVTDTIVDARFLEAELADWDAGRFAMHGESLAVEWLSLEESHELARIEFGL</sequence>
<dbReference type="Proteomes" id="UP000754495">
    <property type="component" value="Unassembled WGS sequence"/>
</dbReference>
<dbReference type="RefSeq" id="WP_167110262.1">
    <property type="nucleotide sequence ID" value="NZ_JAANOU010000001.1"/>
</dbReference>